<organism evidence="1 3">
    <name type="scientific">Thermodesulfobacterium geofontis</name>
    <dbReference type="NCBI Taxonomy" id="1295609"/>
    <lineage>
        <taxon>Bacteria</taxon>
        <taxon>Pseudomonadati</taxon>
        <taxon>Thermodesulfobacteriota</taxon>
        <taxon>Thermodesulfobacteria</taxon>
        <taxon>Thermodesulfobacteriales</taxon>
        <taxon>Thermodesulfobacteriaceae</taxon>
        <taxon>Thermodesulfobacterium</taxon>
    </lineage>
</organism>
<evidence type="ECO:0000313" key="3">
    <source>
        <dbReference type="Proteomes" id="UP000235460"/>
    </source>
</evidence>
<protein>
    <submittedName>
        <fullName evidence="1">Uncharacterized protein</fullName>
    </submittedName>
</protein>
<evidence type="ECO:0000313" key="1">
    <source>
        <dbReference type="EMBL" id="PMP68358.1"/>
    </source>
</evidence>
<comment type="caution">
    <text evidence="1">The sequence shown here is derived from an EMBL/GenBank/DDBJ whole genome shotgun (WGS) entry which is preliminary data.</text>
</comment>
<dbReference type="EMBL" id="PNIK01000023">
    <property type="protein sequence ID" value="PMP68358.1"/>
    <property type="molecule type" value="Genomic_DNA"/>
</dbReference>
<dbReference type="Proteomes" id="UP000235619">
    <property type="component" value="Unassembled WGS sequence"/>
</dbReference>
<reference evidence="3 4" key="1">
    <citation type="submission" date="2018-01" db="EMBL/GenBank/DDBJ databases">
        <title>Metagenomic assembled genomes from two thermal pools in the Uzon Caldera, Kamchatka, Russia.</title>
        <authorList>
            <person name="Wilkins L."/>
            <person name="Ettinger C."/>
        </authorList>
    </citation>
    <scope>NUCLEOTIDE SEQUENCE [LARGE SCALE GENOMIC DNA]</scope>
    <source>
        <strain evidence="2">ARK-04</strain>
        <strain evidence="1">ZAV-08</strain>
    </source>
</reference>
<name>A0A2N7PPR1_9BACT</name>
<dbReference type="Proteomes" id="UP000235460">
    <property type="component" value="Unassembled WGS sequence"/>
</dbReference>
<accession>A0A2N7PPR1</accession>
<sequence>MTEPQMIEVTEEVLAKLRKIIKKPFVDAWGVHYQPDGKTLAGLIKLPDGRWVPFRGNEVFEEIAGKKVENVAYLHSQKDGTLAGTIKLLDGRWIPFRGNEVIEEIEGKKIVYAQEIRSKKDGTITGRAKLSDTRWLYFFWDKEGRVIPQ</sequence>
<proteinExistence type="predicted"/>
<evidence type="ECO:0000313" key="4">
    <source>
        <dbReference type="Proteomes" id="UP000235619"/>
    </source>
</evidence>
<dbReference type="AlphaFoldDB" id="A0A2N7PPR1"/>
<dbReference type="EMBL" id="PNJD01000244">
    <property type="protein sequence ID" value="PMP97048.1"/>
    <property type="molecule type" value="Genomic_DNA"/>
</dbReference>
<gene>
    <name evidence="2" type="ORF">C0169_04085</name>
    <name evidence="1" type="ORF">C0190_01580</name>
</gene>
<evidence type="ECO:0000313" key="2">
    <source>
        <dbReference type="EMBL" id="PMP97048.1"/>
    </source>
</evidence>